<evidence type="ECO:0000256" key="1">
    <source>
        <dbReference type="SAM" id="MobiDB-lite"/>
    </source>
</evidence>
<gene>
    <name evidence="3" type="ORF">JXQ802_LOCUS48040</name>
    <name evidence="2" type="ORF">PYM288_LOCUS32074</name>
</gene>
<dbReference type="EMBL" id="CAJNOH010003670">
    <property type="protein sequence ID" value="CAF1344658.1"/>
    <property type="molecule type" value="Genomic_DNA"/>
</dbReference>
<name>A0A815GTE8_9BILA</name>
<evidence type="ECO:0000313" key="5">
    <source>
        <dbReference type="Proteomes" id="UP000663870"/>
    </source>
</evidence>
<feature type="region of interest" description="Disordered" evidence="1">
    <location>
        <begin position="31"/>
        <end position="53"/>
    </location>
</feature>
<protein>
    <submittedName>
        <fullName evidence="2">Uncharacterized protein</fullName>
    </submittedName>
</protein>
<reference evidence="2" key="1">
    <citation type="submission" date="2021-02" db="EMBL/GenBank/DDBJ databases">
        <authorList>
            <person name="Nowell W R."/>
        </authorList>
    </citation>
    <scope>NUCLEOTIDE SEQUENCE</scope>
</reference>
<dbReference type="EMBL" id="CAJNOL010005025">
    <property type="protein sequence ID" value="CAF1598666.1"/>
    <property type="molecule type" value="Genomic_DNA"/>
</dbReference>
<organism evidence="2 4">
    <name type="scientific">Rotaria sordida</name>
    <dbReference type="NCBI Taxonomy" id="392033"/>
    <lineage>
        <taxon>Eukaryota</taxon>
        <taxon>Metazoa</taxon>
        <taxon>Spiralia</taxon>
        <taxon>Gnathifera</taxon>
        <taxon>Rotifera</taxon>
        <taxon>Eurotatoria</taxon>
        <taxon>Bdelloidea</taxon>
        <taxon>Philodinida</taxon>
        <taxon>Philodinidae</taxon>
        <taxon>Rotaria</taxon>
    </lineage>
</organism>
<sequence length="53" mass="6589">MKIRDHDRDRELDLRKFVIVIVTTVEETVRDRDSRPCLGRDWDRDRDQKYQSR</sequence>
<feature type="non-terminal residue" evidence="2">
    <location>
        <position position="53"/>
    </location>
</feature>
<evidence type="ECO:0000313" key="2">
    <source>
        <dbReference type="EMBL" id="CAF1344658.1"/>
    </source>
</evidence>
<evidence type="ECO:0000313" key="4">
    <source>
        <dbReference type="Proteomes" id="UP000663854"/>
    </source>
</evidence>
<accession>A0A815GTE8</accession>
<evidence type="ECO:0000313" key="3">
    <source>
        <dbReference type="EMBL" id="CAF1598666.1"/>
    </source>
</evidence>
<dbReference type="Proteomes" id="UP000663854">
    <property type="component" value="Unassembled WGS sequence"/>
</dbReference>
<dbReference type="Proteomes" id="UP000663870">
    <property type="component" value="Unassembled WGS sequence"/>
</dbReference>
<dbReference type="AlphaFoldDB" id="A0A815GTE8"/>
<comment type="caution">
    <text evidence="2">The sequence shown here is derived from an EMBL/GenBank/DDBJ whole genome shotgun (WGS) entry which is preliminary data.</text>
</comment>
<proteinExistence type="predicted"/>
<keyword evidence="5" id="KW-1185">Reference proteome</keyword>